<evidence type="ECO:0000313" key="1">
    <source>
        <dbReference type="EMBL" id="KAF2764395.1"/>
    </source>
</evidence>
<dbReference type="AlphaFoldDB" id="A0A6G1KUV2"/>
<protein>
    <submittedName>
        <fullName evidence="1">Uncharacterized protein</fullName>
    </submittedName>
</protein>
<proteinExistence type="predicted"/>
<dbReference type="EMBL" id="ML995926">
    <property type="protein sequence ID" value="KAF2764395.1"/>
    <property type="molecule type" value="Genomic_DNA"/>
</dbReference>
<name>A0A6G1KUV2_9PEZI</name>
<sequence>MSSQALANNLIEEALELSVDKSSDQEEDSALVAEGLMRNFLQRRPCLPLDPPHILTNLPHLPARISIPSRLPSFFCLNHPSPLPTTTPAMHLPQPLDLDTHNPFLLVAQPSLLVRNSLRSLIIIAQRHEPDFSHNFHPLTLSLFSQLRHGVVVLLPRCNANVGMRTKEATLVL</sequence>
<evidence type="ECO:0000313" key="2">
    <source>
        <dbReference type="Proteomes" id="UP000799436"/>
    </source>
</evidence>
<dbReference type="Proteomes" id="UP000799436">
    <property type="component" value="Unassembled WGS sequence"/>
</dbReference>
<organism evidence="1 2">
    <name type="scientific">Teratosphaeria nubilosa</name>
    <dbReference type="NCBI Taxonomy" id="161662"/>
    <lineage>
        <taxon>Eukaryota</taxon>
        <taxon>Fungi</taxon>
        <taxon>Dikarya</taxon>
        <taxon>Ascomycota</taxon>
        <taxon>Pezizomycotina</taxon>
        <taxon>Dothideomycetes</taxon>
        <taxon>Dothideomycetidae</taxon>
        <taxon>Mycosphaerellales</taxon>
        <taxon>Teratosphaeriaceae</taxon>
        <taxon>Teratosphaeria</taxon>
    </lineage>
</organism>
<reference evidence="1" key="1">
    <citation type="journal article" date="2020" name="Stud. Mycol.">
        <title>101 Dothideomycetes genomes: a test case for predicting lifestyles and emergence of pathogens.</title>
        <authorList>
            <person name="Haridas S."/>
            <person name="Albert R."/>
            <person name="Binder M."/>
            <person name="Bloem J."/>
            <person name="Labutti K."/>
            <person name="Salamov A."/>
            <person name="Andreopoulos B."/>
            <person name="Baker S."/>
            <person name="Barry K."/>
            <person name="Bills G."/>
            <person name="Bluhm B."/>
            <person name="Cannon C."/>
            <person name="Castanera R."/>
            <person name="Culley D."/>
            <person name="Daum C."/>
            <person name="Ezra D."/>
            <person name="Gonzalez J."/>
            <person name="Henrissat B."/>
            <person name="Kuo A."/>
            <person name="Liang C."/>
            <person name="Lipzen A."/>
            <person name="Lutzoni F."/>
            <person name="Magnuson J."/>
            <person name="Mondo S."/>
            <person name="Nolan M."/>
            <person name="Ohm R."/>
            <person name="Pangilinan J."/>
            <person name="Park H.-J."/>
            <person name="Ramirez L."/>
            <person name="Alfaro M."/>
            <person name="Sun H."/>
            <person name="Tritt A."/>
            <person name="Yoshinaga Y."/>
            <person name="Zwiers L.-H."/>
            <person name="Turgeon B."/>
            <person name="Goodwin S."/>
            <person name="Spatafora J."/>
            <person name="Crous P."/>
            <person name="Grigoriev I."/>
        </authorList>
    </citation>
    <scope>NUCLEOTIDE SEQUENCE</scope>
    <source>
        <strain evidence="1">CBS 116005</strain>
    </source>
</reference>
<keyword evidence="2" id="KW-1185">Reference proteome</keyword>
<gene>
    <name evidence="1" type="ORF">EJ03DRAFT_28520</name>
</gene>
<accession>A0A6G1KUV2</accession>